<accession>A0A4C1WN48</accession>
<sequence>MLSLRRTHRNGPSVTIRKKPRLPTGVTGNSGTVHSSFSMPLEKLNKRFAKLIINIHQRDQKTAVAVASSDIAATLLNGSRSAYTT</sequence>
<protein>
    <submittedName>
        <fullName evidence="2">Uncharacterized protein</fullName>
    </submittedName>
</protein>
<dbReference type="Proteomes" id="UP000299102">
    <property type="component" value="Unassembled WGS sequence"/>
</dbReference>
<proteinExistence type="predicted"/>
<reference evidence="2 3" key="1">
    <citation type="journal article" date="2019" name="Commun. Biol.">
        <title>The bagworm genome reveals a unique fibroin gene that provides high tensile strength.</title>
        <authorList>
            <person name="Kono N."/>
            <person name="Nakamura H."/>
            <person name="Ohtoshi R."/>
            <person name="Tomita M."/>
            <person name="Numata K."/>
            <person name="Arakawa K."/>
        </authorList>
    </citation>
    <scope>NUCLEOTIDE SEQUENCE [LARGE SCALE GENOMIC DNA]</scope>
</reference>
<evidence type="ECO:0000256" key="1">
    <source>
        <dbReference type="SAM" id="MobiDB-lite"/>
    </source>
</evidence>
<gene>
    <name evidence="2" type="ORF">EVAR_34433_1</name>
</gene>
<dbReference type="EMBL" id="BGZK01000583">
    <property type="protein sequence ID" value="GBP51547.1"/>
    <property type="molecule type" value="Genomic_DNA"/>
</dbReference>
<evidence type="ECO:0000313" key="2">
    <source>
        <dbReference type="EMBL" id="GBP51547.1"/>
    </source>
</evidence>
<comment type="caution">
    <text evidence="2">The sequence shown here is derived from an EMBL/GenBank/DDBJ whole genome shotgun (WGS) entry which is preliminary data.</text>
</comment>
<feature type="region of interest" description="Disordered" evidence="1">
    <location>
        <begin position="1"/>
        <end position="34"/>
    </location>
</feature>
<keyword evidence="3" id="KW-1185">Reference proteome</keyword>
<name>A0A4C1WN48_EUMVA</name>
<organism evidence="2 3">
    <name type="scientific">Eumeta variegata</name>
    <name type="common">Bagworm moth</name>
    <name type="synonym">Eumeta japonica</name>
    <dbReference type="NCBI Taxonomy" id="151549"/>
    <lineage>
        <taxon>Eukaryota</taxon>
        <taxon>Metazoa</taxon>
        <taxon>Ecdysozoa</taxon>
        <taxon>Arthropoda</taxon>
        <taxon>Hexapoda</taxon>
        <taxon>Insecta</taxon>
        <taxon>Pterygota</taxon>
        <taxon>Neoptera</taxon>
        <taxon>Endopterygota</taxon>
        <taxon>Lepidoptera</taxon>
        <taxon>Glossata</taxon>
        <taxon>Ditrysia</taxon>
        <taxon>Tineoidea</taxon>
        <taxon>Psychidae</taxon>
        <taxon>Oiketicinae</taxon>
        <taxon>Eumeta</taxon>
    </lineage>
</organism>
<dbReference type="AlphaFoldDB" id="A0A4C1WN48"/>
<evidence type="ECO:0000313" key="3">
    <source>
        <dbReference type="Proteomes" id="UP000299102"/>
    </source>
</evidence>